<reference evidence="1" key="2">
    <citation type="journal article" date="2015" name="Fish Shellfish Immunol.">
        <title>Early steps in the European eel (Anguilla anguilla)-Vibrio vulnificus interaction in the gills: Role of the RtxA13 toxin.</title>
        <authorList>
            <person name="Callol A."/>
            <person name="Pajuelo D."/>
            <person name="Ebbesson L."/>
            <person name="Teles M."/>
            <person name="MacKenzie S."/>
            <person name="Amaro C."/>
        </authorList>
    </citation>
    <scope>NUCLEOTIDE SEQUENCE</scope>
</reference>
<organism evidence="1">
    <name type="scientific">Anguilla anguilla</name>
    <name type="common">European freshwater eel</name>
    <name type="synonym">Muraena anguilla</name>
    <dbReference type="NCBI Taxonomy" id="7936"/>
    <lineage>
        <taxon>Eukaryota</taxon>
        <taxon>Metazoa</taxon>
        <taxon>Chordata</taxon>
        <taxon>Craniata</taxon>
        <taxon>Vertebrata</taxon>
        <taxon>Euteleostomi</taxon>
        <taxon>Actinopterygii</taxon>
        <taxon>Neopterygii</taxon>
        <taxon>Teleostei</taxon>
        <taxon>Anguilliformes</taxon>
        <taxon>Anguillidae</taxon>
        <taxon>Anguilla</taxon>
    </lineage>
</organism>
<dbReference type="AlphaFoldDB" id="A0A0E9VWK4"/>
<name>A0A0E9VWK4_ANGAN</name>
<protein>
    <submittedName>
        <fullName evidence="1">Uncharacterized protein</fullName>
    </submittedName>
</protein>
<sequence length="73" mass="8276">MGKVLFEVQWRSVRPDIMITVLLTKTFTGKQASSVRRPIKSKSNQLDITKLSPNPSIQVTLFYNSQDLTYSAT</sequence>
<evidence type="ECO:0000313" key="1">
    <source>
        <dbReference type="EMBL" id="JAH82437.1"/>
    </source>
</evidence>
<accession>A0A0E9VWK4</accession>
<proteinExistence type="predicted"/>
<reference evidence="1" key="1">
    <citation type="submission" date="2014-11" db="EMBL/GenBank/DDBJ databases">
        <authorList>
            <person name="Amaro Gonzalez C."/>
        </authorList>
    </citation>
    <scope>NUCLEOTIDE SEQUENCE</scope>
</reference>
<dbReference type="EMBL" id="GBXM01026140">
    <property type="protein sequence ID" value="JAH82437.1"/>
    <property type="molecule type" value="Transcribed_RNA"/>
</dbReference>